<organism evidence="1">
    <name type="scientific">Mimivirus LCMiAC02</name>
    <dbReference type="NCBI Taxonomy" id="2506609"/>
    <lineage>
        <taxon>Viruses</taxon>
        <taxon>Varidnaviria</taxon>
        <taxon>Bamfordvirae</taxon>
        <taxon>Nucleocytoviricota</taxon>
        <taxon>Megaviricetes</taxon>
        <taxon>Imitervirales</taxon>
        <taxon>Mimiviridae</taxon>
        <taxon>Klosneuvirinae</taxon>
    </lineage>
</organism>
<evidence type="ECO:0000313" key="1">
    <source>
        <dbReference type="EMBL" id="QBK89030.1"/>
    </source>
</evidence>
<proteinExistence type="predicted"/>
<reference evidence="1" key="1">
    <citation type="journal article" date="2019" name="MBio">
        <title>Virus Genomes from Deep Sea Sediments Expand the Ocean Megavirome and Support Independent Origins of Viral Gigantism.</title>
        <authorList>
            <person name="Backstrom D."/>
            <person name="Yutin N."/>
            <person name="Jorgensen S.L."/>
            <person name="Dharamshi J."/>
            <person name="Homa F."/>
            <person name="Zaremba-Niedwiedzka K."/>
            <person name="Spang A."/>
            <person name="Wolf Y.I."/>
            <person name="Koonin E.V."/>
            <person name="Ettema T.J."/>
        </authorList>
    </citation>
    <scope>NUCLEOTIDE SEQUENCE</scope>
</reference>
<gene>
    <name evidence="1" type="ORF">LCMiAC02_01230</name>
</gene>
<accession>A0A481Z1B2</accession>
<name>A0A481Z1B2_9VIRU</name>
<protein>
    <submittedName>
        <fullName evidence="1">Uncharacterized protein</fullName>
    </submittedName>
</protein>
<dbReference type="EMBL" id="MK500407">
    <property type="protein sequence ID" value="QBK89030.1"/>
    <property type="molecule type" value="Genomic_DNA"/>
</dbReference>
<sequence length="250" mass="30146">MNKAPKFKKDETYIKYKKRLDNYNVEQLKERYNLLLKFINKWLGYDGKYGLKSIKQFKNVPRKELLYDLKHNRKILRKYSNEIKEKLDLTFVITDETDSDEINDQFIIIFLGRSLSSIGYKLVSKKIDIIVKNGKNKGKPKLIKKGRHKGRRKKDIYYTIIDKHTVDRDINCCEVDDEIVKCLNLFPQNKTRMTHKENIKYKRNNLKNKINEYIDSNEYGWNINKLNIRNEYKLKSQNEITMKKIIDEYM</sequence>